<protein>
    <recommendedName>
        <fullName evidence="7">TRAP transporter small permease protein</fullName>
    </recommendedName>
</protein>
<dbReference type="GO" id="GO:0005886">
    <property type="term" value="C:plasma membrane"/>
    <property type="evidence" value="ECO:0007669"/>
    <property type="project" value="UniProtKB-SubCell"/>
</dbReference>
<keyword evidence="10" id="KW-1185">Reference proteome</keyword>
<accession>A0A4R6AJ21</accession>
<feature type="transmembrane region" description="Helical" evidence="7">
    <location>
        <begin position="41"/>
        <end position="59"/>
    </location>
</feature>
<evidence type="ECO:0000256" key="1">
    <source>
        <dbReference type="ARBA" id="ARBA00004651"/>
    </source>
</evidence>
<feature type="transmembrane region" description="Helical" evidence="7">
    <location>
        <begin position="80"/>
        <end position="102"/>
    </location>
</feature>
<evidence type="ECO:0000256" key="3">
    <source>
        <dbReference type="ARBA" id="ARBA00022475"/>
    </source>
</evidence>
<name>A0A4R6AJ21_9RHOB</name>
<evidence type="ECO:0000256" key="5">
    <source>
        <dbReference type="ARBA" id="ARBA00022989"/>
    </source>
</evidence>
<reference evidence="9 10" key="1">
    <citation type="submission" date="2019-03" db="EMBL/GenBank/DDBJ databases">
        <title>Primorskyibacter sp. SS33 isolated from sediments.</title>
        <authorList>
            <person name="Xunke S."/>
        </authorList>
    </citation>
    <scope>NUCLEOTIDE SEQUENCE [LARGE SCALE GENOMIC DNA]</scope>
    <source>
        <strain evidence="9 10">SS33</strain>
    </source>
</reference>
<comment type="subunit">
    <text evidence="7">The complex comprises the extracytoplasmic solute receptor protein and the two transmembrane proteins.</text>
</comment>
<keyword evidence="7" id="KW-0997">Cell inner membrane</keyword>
<keyword evidence="6 7" id="KW-0472">Membrane</keyword>
<dbReference type="EMBL" id="SNAA01000005">
    <property type="protein sequence ID" value="TDL81393.1"/>
    <property type="molecule type" value="Genomic_DNA"/>
</dbReference>
<dbReference type="AlphaFoldDB" id="A0A4R6AJ21"/>
<evidence type="ECO:0000256" key="4">
    <source>
        <dbReference type="ARBA" id="ARBA00022692"/>
    </source>
</evidence>
<feature type="transmembrane region" description="Helical" evidence="7">
    <location>
        <begin position="122"/>
        <end position="144"/>
    </location>
</feature>
<dbReference type="GO" id="GO:0022857">
    <property type="term" value="F:transmembrane transporter activity"/>
    <property type="evidence" value="ECO:0007669"/>
    <property type="project" value="UniProtKB-UniRule"/>
</dbReference>
<gene>
    <name evidence="9" type="ORF">E2L08_06085</name>
</gene>
<feature type="domain" description="Tripartite ATP-independent periplasmic transporters DctQ component" evidence="8">
    <location>
        <begin position="12"/>
        <end position="145"/>
    </location>
</feature>
<evidence type="ECO:0000313" key="10">
    <source>
        <dbReference type="Proteomes" id="UP000295701"/>
    </source>
</evidence>
<comment type="function">
    <text evidence="7">Part of the tripartite ATP-independent periplasmic (TRAP) transport system.</text>
</comment>
<keyword evidence="2 7" id="KW-0813">Transport</keyword>
<evidence type="ECO:0000256" key="6">
    <source>
        <dbReference type="ARBA" id="ARBA00023136"/>
    </source>
</evidence>
<organism evidence="9 10">
    <name type="scientific">Palleronia sediminis</name>
    <dbReference type="NCBI Taxonomy" id="2547833"/>
    <lineage>
        <taxon>Bacteria</taxon>
        <taxon>Pseudomonadati</taxon>
        <taxon>Pseudomonadota</taxon>
        <taxon>Alphaproteobacteria</taxon>
        <taxon>Rhodobacterales</taxon>
        <taxon>Roseobacteraceae</taxon>
        <taxon>Palleronia</taxon>
    </lineage>
</organism>
<keyword evidence="5 7" id="KW-1133">Transmembrane helix</keyword>
<dbReference type="Pfam" id="PF04290">
    <property type="entry name" value="DctQ"/>
    <property type="match status" value="1"/>
</dbReference>
<comment type="similarity">
    <text evidence="7">Belongs to the TRAP transporter small permease family.</text>
</comment>
<keyword evidence="4 7" id="KW-0812">Transmembrane</keyword>
<dbReference type="InterPro" id="IPR055348">
    <property type="entry name" value="DctQ"/>
</dbReference>
<dbReference type="Proteomes" id="UP000295701">
    <property type="component" value="Unassembled WGS sequence"/>
</dbReference>
<evidence type="ECO:0000313" key="9">
    <source>
        <dbReference type="EMBL" id="TDL81393.1"/>
    </source>
</evidence>
<comment type="caution">
    <text evidence="7">Lacks conserved residue(s) required for the propagation of feature annotation.</text>
</comment>
<keyword evidence="3" id="KW-1003">Cell membrane</keyword>
<comment type="caution">
    <text evidence="9">The sequence shown here is derived from an EMBL/GenBank/DDBJ whole genome shotgun (WGS) entry which is preliminary data.</text>
</comment>
<evidence type="ECO:0000259" key="8">
    <source>
        <dbReference type="Pfam" id="PF04290"/>
    </source>
</evidence>
<proteinExistence type="inferred from homology"/>
<evidence type="ECO:0000256" key="7">
    <source>
        <dbReference type="RuleBase" id="RU369079"/>
    </source>
</evidence>
<comment type="subcellular location">
    <subcellularLocation>
        <location evidence="7">Cell inner membrane</location>
        <topology evidence="7">Multi-pass membrane protein</topology>
    </subcellularLocation>
    <subcellularLocation>
        <location evidence="1">Cell membrane</location>
        <topology evidence="1">Multi-pass membrane protein</topology>
    </subcellularLocation>
</comment>
<evidence type="ECO:0000256" key="2">
    <source>
        <dbReference type="ARBA" id="ARBA00022448"/>
    </source>
</evidence>
<dbReference type="OrthoDB" id="6183232at2"/>
<sequence>MALAGGAVLLAIVALTCASIAGRALAPLGLGAGPIRGIYDLTEIGLATAVFAFLPWCQFSRGHATVDLFAARIPAPANRALDWLFDLAMLGVAGVIAWRLALGMLDKARFGEVTQIAQIPVWWGYAAGLAGAMGFALIAAFCVLRSGRALLTGRTDE</sequence>